<keyword evidence="4 5" id="KW-0067">ATP-binding</keyword>
<evidence type="ECO:0000256" key="3">
    <source>
        <dbReference type="ARBA" id="ARBA00022777"/>
    </source>
</evidence>
<dbReference type="Pfam" id="PF00069">
    <property type="entry name" value="Pkinase"/>
    <property type="match status" value="1"/>
</dbReference>
<dbReference type="PANTHER" id="PTHR43289">
    <property type="entry name" value="MITOGEN-ACTIVATED PROTEIN KINASE KINASE KINASE 20-RELATED"/>
    <property type="match status" value="1"/>
</dbReference>
<organism evidence="8 9">
    <name type="scientific">Idiomarina seosinensis</name>
    <dbReference type="NCBI Taxonomy" id="281739"/>
    <lineage>
        <taxon>Bacteria</taxon>
        <taxon>Pseudomonadati</taxon>
        <taxon>Pseudomonadota</taxon>
        <taxon>Gammaproteobacteria</taxon>
        <taxon>Alteromonadales</taxon>
        <taxon>Idiomarinaceae</taxon>
        <taxon>Idiomarina</taxon>
    </lineage>
</organism>
<name>A0A432ZBC7_9GAMM</name>
<feature type="binding site" evidence="5">
    <location>
        <position position="53"/>
    </location>
    <ligand>
        <name>ATP</name>
        <dbReference type="ChEBI" id="CHEBI:30616"/>
    </ligand>
</feature>
<evidence type="ECO:0000256" key="2">
    <source>
        <dbReference type="ARBA" id="ARBA00022741"/>
    </source>
</evidence>
<dbReference type="InterPro" id="IPR000719">
    <property type="entry name" value="Prot_kinase_dom"/>
</dbReference>
<keyword evidence="9" id="KW-1185">Reference proteome</keyword>
<evidence type="ECO:0000256" key="4">
    <source>
        <dbReference type="ARBA" id="ARBA00022840"/>
    </source>
</evidence>
<sequence length="477" mass="53712">MLTEEGVDKTADPLRFPYRIASRYHCKGYLGSGGSGLVFKAWDDLLQRMVAIKFIRNPTFVTRQRLVSEARALAKVNHPSLCSIYDIGEPVDEHSSLFMVMELIEGARLSELAGQLNIETTVRLIQKLAEGVAQLHAAGLVHNDINPTNVIIKHNNSDEPIPTLIDLSVADTPSKAYRNRQTGFGLTPLFSAPEQNDPKLKQTHRRELVDIYSLGALMFFLFTGQAPTSNPEQQLNEHAAQCPARLKKLIVKCVANDPAQRIQSASLLAQNLAAYRYQRYSWFPVTALVITITILFTATIAAFSDNNSIATTEPLEQIDVESIWTHQGIAYSLYTKELLRQNRLREARQQANLTVRFFQSALKNNSAEITALSEFIDFLERDDGLFNPSERTALLLDTASRIEKTEVEQHIRAYALAKIYFKLAKLHRSQPHLHSRWRERALSAVSSALEQHPNSQRYQQLRCIIKAENQQSSGGTC</sequence>
<dbReference type="GO" id="GO:0005524">
    <property type="term" value="F:ATP binding"/>
    <property type="evidence" value="ECO:0007669"/>
    <property type="project" value="UniProtKB-UniRule"/>
</dbReference>
<dbReference type="AlphaFoldDB" id="A0A432ZBC7"/>
<comment type="caution">
    <text evidence="8">The sequence shown here is derived from an EMBL/GenBank/DDBJ whole genome shotgun (WGS) entry which is preliminary data.</text>
</comment>
<dbReference type="PANTHER" id="PTHR43289:SF6">
    <property type="entry name" value="SERINE_THREONINE-PROTEIN KINASE NEKL-3"/>
    <property type="match status" value="1"/>
</dbReference>
<reference evidence="8 9" key="1">
    <citation type="journal article" date="2011" name="Front. Microbiol.">
        <title>Genomic signatures of strain selection and enhancement in Bacillus atrophaeus var. globigii, a historical biowarfare simulant.</title>
        <authorList>
            <person name="Gibbons H.S."/>
            <person name="Broomall S.M."/>
            <person name="McNew L.A."/>
            <person name="Daligault H."/>
            <person name="Chapman C."/>
            <person name="Bruce D."/>
            <person name="Karavis M."/>
            <person name="Krepps M."/>
            <person name="McGregor P.A."/>
            <person name="Hong C."/>
            <person name="Park K.H."/>
            <person name="Akmal A."/>
            <person name="Feldman A."/>
            <person name="Lin J.S."/>
            <person name="Chang W.E."/>
            <person name="Higgs B.W."/>
            <person name="Demirev P."/>
            <person name="Lindquist J."/>
            <person name="Liem A."/>
            <person name="Fochler E."/>
            <person name="Read T.D."/>
            <person name="Tapia R."/>
            <person name="Johnson S."/>
            <person name="Bishop-Lilly K.A."/>
            <person name="Detter C."/>
            <person name="Han C."/>
            <person name="Sozhamannan S."/>
            <person name="Rosenzweig C.N."/>
            <person name="Skowronski E.W."/>
        </authorList>
    </citation>
    <scope>NUCLEOTIDE SEQUENCE [LARGE SCALE GENOMIC DNA]</scope>
    <source>
        <strain evidence="8 9">CL-SP19</strain>
    </source>
</reference>
<dbReference type="Proteomes" id="UP000287908">
    <property type="component" value="Unassembled WGS sequence"/>
</dbReference>
<dbReference type="PROSITE" id="PS00107">
    <property type="entry name" value="PROTEIN_KINASE_ATP"/>
    <property type="match status" value="1"/>
</dbReference>
<feature type="domain" description="Protein kinase" evidence="7">
    <location>
        <begin position="24"/>
        <end position="283"/>
    </location>
</feature>
<evidence type="ECO:0000259" key="7">
    <source>
        <dbReference type="PROSITE" id="PS50011"/>
    </source>
</evidence>
<keyword evidence="6" id="KW-0812">Transmembrane</keyword>
<evidence type="ECO:0000256" key="6">
    <source>
        <dbReference type="SAM" id="Phobius"/>
    </source>
</evidence>
<dbReference type="EMBL" id="PIQF01000003">
    <property type="protein sequence ID" value="RUO75221.1"/>
    <property type="molecule type" value="Genomic_DNA"/>
</dbReference>
<dbReference type="Gene3D" id="1.10.510.10">
    <property type="entry name" value="Transferase(Phosphotransferase) domain 1"/>
    <property type="match status" value="1"/>
</dbReference>
<dbReference type="CDD" id="cd14014">
    <property type="entry name" value="STKc_PknB_like"/>
    <property type="match status" value="1"/>
</dbReference>
<evidence type="ECO:0000256" key="1">
    <source>
        <dbReference type="ARBA" id="ARBA00022679"/>
    </source>
</evidence>
<evidence type="ECO:0000313" key="9">
    <source>
        <dbReference type="Proteomes" id="UP000287908"/>
    </source>
</evidence>
<keyword evidence="1" id="KW-0808">Transferase</keyword>
<evidence type="ECO:0000313" key="8">
    <source>
        <dbReference type="EMBL" id="RUO75221.1"/>
    </source>
</evidence>
<dbReference type="Gene3D" id="3.30.200.20">
    <property type="entry name" value="Phosphorylase Kinase, domain 1"/>
    <property type="match status" value="1"/>
</dbReference>
<evidence type="ECO:0000256" key="5">
    <source>
        <dbReference type="PROSITE-ProRule" id="PRU10141"/>
    </source>
</evidence>
<protein>
    <recommendedName>
        <fullName evidence="7">Protein kinase domain-containing protein</fullName>
    </recommendedName>
</protein>
<keyword evidence="2 5" id="KW-0547">Nucleotide-binding</keyword>
<accession>A0A432ZBC7</accession>
<proteinExistence type="predicted"/>
<dbReference type="GO" id="GO:0004674">
    <property type="term" value="F:protein serine/threonine kinase activity"/>
    <property type="evidence" value="ECO:0007669"/>
    <property type="project" value="TreeGrafter"/>
</dbReference>
<dbReference type="PROSITE" id="PS50011">
    <property type="entry name" value="PROTEIN_KINASE_DOM"/>
    <property type="match status" value="1"/>
</dbReference>
<keyword evidence="6" id="KW-1133">Transmembrane helix</keyword>
<dbReference type="InterPro" id="IPR011009">
    <property type="entry name" value="Kinase-like_dom_sf"/>
</dbReference>
<dbReference type="SUPFAM" id="SSF56112">
    <property type="entry name" value="Protein kinase-like (PK-like)"/>
    <property type="match status" value="1"/>
</dbReference>
<feature type="transmembrane region" description="Helical" evidence="6">
    <location>
        <begin position="282"/>
        <end position="303"/>
    </location>
</feature>
<keyword evidence="3" id="KW-0418">Kinase</keyword>
<keyword evidence="6" id="KW-0472">Membrane</keyword>
<gene>
    <name evidence="8" type="ORF">CWI81_09575</name>
</gene>
<dbReference type="InterPro" id="IPR017441">
    <property type="entry name" value="Protein_kinase_ATP_BS"/>
</dbReference>